<dbReference type="Proteomes" id="UP000836387">
    <property type="component" value="Unassembled WGS sequence"/>
</dbReference>
<feature type="non-terminal residue" evidence="1">
    <location>
        <position position="323"/>
    </location>
</feature>
<protein>
    <submittedName>
        <fullName evidence="1">Uncharacterized protein</fullName>
    </submittedName>
</protein>
<sequence>MAVECIDQFVACVREGLVVVKNNKAPANLLGKIQACARDPGSRIAQLLAKSLRAWFLVVAAIEDEATISDLTKEFSHSDIDTVAERLEDLLGSDESLTRFFIHTFHASQRAKERQTGGFSSSIPSSFRLSKRPRPYELDLENLQPPSRVRQLDSESSNMTANTTTGTCGETLQPHFASATVTAGEAHGEIQPINNLHRNNRWLKASVLPTVFPQRMCDGVLKDTIFACINVSYTKDANQCSLDIDVTSGMASTLAKELFDKFIRYDTENAQWVMELSDGTDVFIKEGQVDITRAREPAIQRLLGTLVSTTFQNNPQRHEELAK</sequence>
<accession>A0ACA9UK66</accession>
<comment type="caution">
    <text evidence="1">The sequence shown here is derived from an EMBL/GenBank/DDBJ whole genome shotgun (WGS) entry which is preliminary data.</text>
</comment>
<reference evidence="1" key="1">
    <citation type="submission" date="2020-04" db="EMBL/GenBank/DDBJ databases">
        <authorList>
            <person name="Broberg M."/>
        </authorList>
    </citation>
    <scope>NUCLEOTIDE SEQUENCE</scope>
</reference>
<evidence type="ECO:0000313" key="1">
    <source>
        <dbReference type="EMBL" id="CAG9953444.1"/>
    </source>
</evidence>
<organism evidence="1 2">
    <name type="scientific">Clonostachys rosea f. rosea IK726</name>
    <dbReference type="NCBI Taxonomy" id="1349383"/>
    <lineage>
        <taxon>Eukaryota</taxon>
        <taxon>Fungi</taxon>
        <taxon>Dikarya</taxon>
        <taxon>Ascomycota</taxon>
        <taxon>Pezizomycotina</taxon>
        <taxon>Sordariomycetes</taxon>
        <taxon>Hypocreomycetidae</taxon>
        <taxon>Hypocreales</taxon>
        <taxon>Bionectriaceae</taxon>
        <taxon>Clonostachys</taxon>
    </lineage>
</organism>
<proteinExistence type="predicted"/>
<evidence type="ECO:0000313" key="2">
    <source>
        <dbReference type="Proteomes" id="UP000836387"/>
    </source>
</evidence>
<reference evidence="1" key="2">
    <citation type="submission" date="2021-10" db="EMBL/GenBank/DDBJ databases">
        <authorList>
            <person name="Piombo E."/>
        </authorList>
    </citation>
    <scope>NUCLEOTIDE SEQUENCE</scope>
</reference>
<gene>
    <name evidence="1" type="ORF">CRV2_00019017</name>
</gene>
<name>A0ACA9UK66_BIOOC</name>
<keyword evidence="2" id="KW-1185">Reference proteome</keyword>
<dbReference type="EMBL" id="CADEHS020000527">
    <property type="protein sequence ID" value="CAG9953444.1"/>
    <property type="molecule type" value="Genomic_DNA"/>
</dbReference>